<proteinExistence type="predicted"/>
<organism evidence="2 3">
    <name type="scientific">Candidatus Methanolliviera hydrocarbonicum</name>
    <dbReference type="NCBI Taxonomy" id="2491085"/>
    <lineage>
        <taxon>Archaea</taxon>
        <taxon>Methanobacteriati</taxon>
        <taxon>Methanobacteriota</taxon>
        <taxon>Candidatus Methanoliparia</taxon>
        <taxon>Candidatus Methanoliparales</taxon>
        <taxon>Candidatus Methanollivieraceae</taxon>
        <taxon>Candidatus Methanolliviera</taxon>
    </lineage>
</organism>
<gene>
    <name evidence="2" type="ORF">EF807_03390</name>
</gene>
<dbReference type="EMBL" id="RXIL01000056">
    <property type="protein sequence ID" value="RZN70391.1"/>
    <property type="molecule type" value="Genomic_DNA"/>
</dbReference>
<evidence type="ECO:0000313" key="2">
    <source>
        <dbReference type="EMBL" id="RZN70391.1"/>
    </source>
</evidence>
<feature type="region of interest" description="Disordered" evidence="1">
    <location>
        <begin position="39"/>
        <end position="60"/>
    </location>
</feature>
<protein>
    <submittedName>
        <fullName evidence="2">Uncharacterized protein</fullName>
    </submittedName>
</protein>
<reference evidence="2 3" key="1">
    <citation type="journal article" date="2019" name="Nat. Microbiol.">
        <title>Wide diversity of methane and short-chain alkane metabolisms in uncultured archaea.</title>
        <authorList>
            <person name="Borrel G."/>
            <person name="Adam P.S."/>
            <person name="McKay L.J."/>
            <person name="Chen L.X."/>
            <person name="Sierra-Garcia I.N."/>
            <person name="Sieber C.M."/>
            <person name="Letourneur Q."/>
            <person name="Ghozlane A."/>
            <person name="Andersen G.L."/>
            <person name="Li W.J."/>
            <person name="Hallam S.J."/>
            <person name="Muyzer G."/>
            <person name="de Oliveira V.M."/>
            <person name="Inskeep W.P."/>
            <person name="Banfield J.F."/>
            <person name="Gribaldo S."/>
        </authorList>
    </citation>
    <scope>NUCLEOTIDE SEQUENCE [LARGE SCALE GENOMIC DNA]</scope>
    <source>
        <strain evidence="2">NM1b</strain>
    </source>
</reference>
<comment type="caution">
    <text evidence="2">The sequence shown here is derived from an EMBL/GenBank/DDBJ whole genome shotgun (WGS) entry which is preliminary data.</text>
</comment>
<accession>A0A520KXB2</accession>
<dbReference type="Proteomes" id="UP000320766">
    <property type="component" value="Unassembled WGS sequence"/>
</dbReference>
<dbReference type="AlphaFoldDB" id="A0A520KXB2"/>
<name>A0A520KXB2_9EURY</name>
<evidence type="ECO:0000313" key="3">
    <source>
        <dbReference type="Proteomes" id="UP000320766"/>
    </source>
</evidence>
<evidence type="ECO:0000256" key="1">
    <source>
        <dbReference type="SAM" id="MobiDB-lite"/>
    </source>
</evidence>
<sequence>MEEEMLKEPGIVGKLAEVLDNLVVDHLIGGMIKAYGRKHPGEKPSYRGAGNDLDLSVLEP</sequence>